<protein>
    <submittedName>
        <fullName evidence="1">Uncharacterized protein</fullName>
    </submittedName>
</protein>
<reference evidence="1 2" key="1">
    <citation type="submission" date="2019-04" db="EMBL/GenBank/DDBJ databases">
        <title>Friends and foes A comparative genomics study of 23 Aspergillus species from section Flavi.</title>
        <authorList>
            <consortium name="DOE Joint Genome Institute"/>
            <person name="Kjaerbolling I."/>
            <person name="Vesth T."/>
            <person name="Frisvad J.C."/>
            <person name="Nybo J.L."/>
            <person name="Theobald S."/>
            <person name="Kildgaard S."/>
            <person name="Isbrandt T."/>
            <person name="Kuo A."/>
            <person name="Sato A."/>
            <person name="Lyhne E.K."/>
            <person name="Kogle M.E."/>
            <person name="Wiebenga A."/>
            <person name="Kun R.S."/>
            <person name="Lubbers R.J."/>
            <person name="Makela M.R."/>
            <person name="Barry K."/>
            <person name="Chovatia M."/>
            <person name="Clum A."/>
            <person name="Daum C."/>
            <person name="Haridas S."/>
            <person name="He G."/>
            <person name="LaButti K."/>
            <person name="Lipzen A."/>
            <person name="Mondo S."/>
            <person name="Riley R."/>
            <person name="Salamov A."/>
            <person name="Simmons B.A."/>
            <person name="Magnuson J.K."/>
            <person name="Henrissat B."/>
            <person name="Mortensen U.H."/>
            <person name="Larsen T.O."/>
            <person name="Devries R.P."/>
            <person name="Grigoriev I.V."/>
            <person name="Machida M."/>
            <person name="Baker S.E."/>
            <person name="Andersen M.R."/>
        </authorList>
    </citation>
    <scope>NUCLEOTIDE SEQUENCE [LARGE SCALE GENOMIC DNA]</scope>
    <source>
        <strain evidence="1 2">CBS 151.66</strain>
    </source>
</reference>
<dbReference type="EMBL" id="ML732391">
    <property type="protein sequence ID" value="KAB8068456.1"/>
    <property type="molecule type" value="Genomic_DNA"/>
</dbReference>
<name>A0A5N5WIX3_9EURO</name>
<gene>
    <name evidence="1" type="ORF">BDV29DRAFT_68931</name>
</gene>
<organism evidence="1 2">
    <name type="scientific">Aspergillus leporis</name>
    <dbReference type="NCBI Taxonomy" id="41062"/>
    <lineage>
        <taxon>Eukaryota</taxon>
        <taxon>Fungi</taxon>
        <taxon>Dikarya</taxon>
        <taxon>Ascomycota</taxon>
        <taxon>Pezizomycotina</taxon>
        <taxon>Eurotiomycetes</taxon>
        <taxon>Eurotiomycetidae</taxon>
        <taxon>Eurotiales</taxon>
        <taxon>Aspergillaceae</taxon>
        <taxon>Aspergillus</taxon>
        <taxon>Aspergillus subgen. Circumdati</taxon>
    </lineage>
</organism>
<keyword evidence="2" id="KW-1185">Reference proteome</keyword>
<dbReference type="Proteomes" id="UP000326565">
    <property type="component" value="Unassembled WGS sequence"/>
</dbReference>
<proteinExistence type="predicted"/>
<dbReference type="AlphaFoldDB" id="A0A5N5WIX3"/>
<evidence type="ECO:0000313" key="1">
    <source>
        <dbReference type="EMBL" id="KAB8068456.1"/>
    </source>
</evidence>
<accession>A0A5N5WIX3</accession>
<sequence length="160" mass="17280">MASQKPCSGLYLADALLGAPLSILLPQLDSHCRWHTAGRGVCYVSQVAAVHFVAANVIQTLVWFLHDGPIVQTLSPLTTTVVFTGKSSVTPCSLSSDTICILFHDITADGMYCTTRGSVQLRLPFFFNSVKILKTTICFSSKSPAISHSIDIYLLSSSQL</sequence>
<evidence type="ECO:0000313" key="2">
    <source>
        <dbReference type="Proteomes" id="UP000326565"/>
    </source>
</evidence>